<keyword evidence="2" id="KW-1185">Reference proteome</keyword>
<reference evidence="1" key="1">
    <citation type="submission" date="2021-03" db="EMBL/GenBank/DDBJ databases">
        <title>Draft genome sequence of rust myrtle Austropuccinia psidii MF-1, a brazilian biotype.</title>
        <authorList>
            <person name="Quecine M.C."/>
            <person name="Pachon D.M.R."/>
            <person name="Bonatelli M.L."/>
            <person name="Correr F.H."/>
            <person name="Franceschini L.M."/>
            <person name="Leite T.F."/>
            <person name="Margarido G.R.A."/>
            <person name="Almeida C.A."/>
            <person name="Ferrarezi J.A."/>
            <person name="Labate C.A."/>
        </authorList>
    </citation>
    <scope>NUCLEOTIDE SEQUENCE</scope>
    <source>
        <strain evidence="1">MF-1</strain>
    </source>
</reference>
<proteinExistence type="predicted"/>
<dbReference type="AlphaFoldDB" id="A0A9Q3Q4B1"/>
<protein>
    <submittedName>
        <fullName evidence="1">Uncharacterized protein</fullName>
    </submittedName>
</protein>
<comment type="caution">
    <text evidence="1">The sequence shown here is derived from an EMBL/GenBank/DDBJ whole genome shotgun (WGS) entry which is preliminary data.</text>
</comment>
<sequence length="121" mass="13515">MGFVATEVDQSLYIFRNEEAVIAIWVHVDNSVVISNLLDKVSDFKTTLCAELDIKWLDKVQRIVGLECVIGEGELAIAQWHLTNSILNAYPRPVLWRDSPLPTLPVGSLVPDEAILDPTPF</sequence>
<name>A0A9Q3Q4B1_9BASI</name>
<organism evidence="1 2">
    <name type="scientific">Austropuccinia psidii MF-1</name>
    <dbReference type="NCBI Taxonomy" id="1389203"/>
    <lineage>
        <taxon>Eukaryota</taxon>
        <taxon>Fungi</taxon>
        <taxon>Dikarya</taxon>
        <taxon>Basidiomycota</taxon>
        <taxon>Pucciniomycotina</taxon>
        <taxon>Pucciniomycetes</taxon>
        <taxon>Pucciniales</taxon>
        <taxon>Sphaerophragmiaceae</taxon>
        <taxon>Austropuccinia</taxon>
    </lineage>
</organism>
<evidence type="ECO:0000313" key="2">
    <source>
        <dbReference type="Proteomes" id="UP000765509"/>
    </source>
</evidence>
<gene>
    <name evidence="1" type="ORF">O181_124616</name>
</gene>
<accession>A0A9Q3Q4B1</accession>
<dbReference type="Proteomes" id="UP000765509">
    <property type="component" value="Unassembled WGS sequence"/>
</dbReference>
<evidence type="ECO:0000313" key="1">
    <source>
        <dbReference type="EMBL" id="MBW0584901.1"/>
    </source>
</evidence>
<dbReference type="EMBL" id="AVOT02119390">
    <property type="protein sequence ID" value="MBW0584901.1"/>
    <property type="molecule type" value="Genomic_DNA"/>
</dbReference>